<evidence type="ECO:0000313" key="3">
    <source>
        <dbReference type="EMBL" id="NVO55744.1"/>
    </source>
</evidence>
<dbReference type="InterPro" id="IPR036465">
    <property type="entry name" value="vWFA_dom_sf"/>
</dbReference>
<dbReference type="SUPFAM" id="SSF53300">
    <property type="entry name" value="vWA-like"/>
    <property type="match status" value="1"/>
</dbReference>
<evidence type="ECO:0000313" key="4">
    <source>
        <dbReference type="Proteomes" id="UP000630805"/>
    </source>
</evidence>
<reference evidence="3 4" key="1">
    <citation type="submission" date="2020-06" db="EMBL/GenBank/DDBJ databases">
        <authorList>
            <person name="Cao W.R."/>
        </authorList>
    </citation>
    <scope>NUCLEOTIDE SEQUENCE [LARGE SCALE GENOMIC DNA]</scope>
    <source>
        <strain evidence="3 4">B1Z28</strain>
    </source>
</reference>
<protein>
    <submittedName>
        <fullName evidence="3">DUF1194 domain-containing protein</fullName>
    </submittedName>
</protein>
<evidence type="ECO:0000259" key="2">
    <source>
        <dbReference type="PROSITE" id="PS50234"/>
    </source>
</evidence>
<dbReference type="InterPro" id="IPR002035">
    <property type="entry name" value="VWF_A"/>
</dbReference>
<dbReference type="InterPro" id="IPR010607">
    <property type="entry name" value="DUF1194"/>
</dbReference>
<dbReference type="Gene3D" id="3.40.50.410">
    <property type="entry name" value="von Willebrand factor, type A domain"/>
    <property type="match status" value="1"/>
</dbReference>
<name>A0ABX2PRP2_9RHOB</name>
<dbReference type="RefSeq" id="WP_176863453.1">
    <property type="nucleotide sequence ID" value="NZ_JABXWT010000002.1"/>
</dbReference>
<evidence type="ECO:0000256" key="1">
    <source>
        <dbReference type="SAM" id="SignalP"/>
    </source>
</evidence>
<feature type="signal peptide" evidence="1">
    <location>
        <begin position="1"/>
        <end position="18"/>
    </location>
</feature>
<dbReference type="PROSITE" id="PS50234">
    <property type="entry name" value="VWFA"/>
    <property type="match status" value="1"/>
</dbReference>
<dbReference type="EMBL" id="JABXWT010000002">
    <property type="protein sequence ID" value="NVO55744.1"/>
    <property type="molecule type" value="Genomic_DNA"/>
</dbReference>
<proteinExistence type="predicted"/>
<feature type="domain" description="VWFA" evidence="2">
    <location>
        <begin position="23"/>
        <end position="226"/>
    </location>
</feature>
<dbReference type="Proteomes" id="UP000630805">
    <property type="component" value="Unassembled WGS sequence"/>
</dbReference>
<feature type="chain" id="PRO_5045932789" evidence="1">
    <location>
        <begin position="19"/>
        <end position="236"/>
    </location>
</feature>
<gene>
    <name evidence="3" type="ORF">HW561_08075</name>
</gene>
<keyword evidence="4" id="KW-1185">Reference proteome</keyword>
<organism evidence="3 4">
    <name type="scientific">Ruegeria haliotis</name>
    <dbReference type="NCBI Taxonomy" id="2747601"/>
    <lineage>
        <taxon>Bacteria</taxon>
        <taxon>Pseudomonadati</taxon>
        <taxon>Pseudomonadota</taxon>
        <taxon>Alphaproteobacteria</taxon>
        <taxon>Rhodobacterales</taxon>
        <taxon>Roseobacteraceae</taxon>
        <taxon>Ruegeria</taxon>
    </lineage>
</organism>
<sequence length="236" mass="25630">MARILVFLLCLLAGPSFAQCRHALALGLDVSGSVDSREYRLQLGGLAAALHRPEISQLILSNTAASVRLAIFEWSEPGHQRMLLSWTEVRSTADLDRIGTQLDQVERSAAPQGTAVGSAMVFGADLLAQQQDCWKRTLDLSGDGKHNLGPHPRDVKTALQSSGITINGLVIGADDPSDGDKRYVQVGELSAYYNTWVILGPNAFVEVALGFESYEEAMTRKLIRELKSLVLSDARP</sequence>
<keyword evidence="1" id="KW-0732">Signal</keyword>
<dbReference type="Pfam" id="PF06707">
    <property type="entry name" value="DUF1194"/>
    <property type="match status" value="1"/>
</dbReference>
<comment type="caution">
    <text evidence="3">The sequence shown here is derived from an EMBL/GenBank/DDBJ whole genome shotgun (WGS) entry which is preliminary data.</text>
</comment>
<accession>A0ABX2PRP2</accession>